<keyword evidence="9" id="KW-1185">Reference proteome</keyword>
<dbReference type="InterPro" id="IPR013149">
    <property type="entry name" value="ADH-like_C"/>
</dbReference>
<dbReference type="Pfam" id="PF00107">
    <property type="entry name" value="ADH_zinc_N"/>
    <property type="match status" value="1"/>
</dbReference>
<dbReference type="Proteomes" id="UP001230145">
    <property type="component" value="Unassembled WGS sequence"/>
</dbReference>
<dbReference type="PANTHER" id="PTHR43401">
    <property type="entry name" value="L-THREONINE 3-DEHYDROGENASE"/>
    <property type="match status" value="1"/>
</dbReference>
<dbReference type="InterPro" id="IPR002328">
    <property type="entry name" value="ADH_Zn_CS"/>
</dbReference>
<dbReference type="PROSITE" id="PS00059">
    <property type="entry name" value="ADH_ZINC"/>
    <property type="match status" value="1"/>
</dbReference>
<name>A0ABT9PGI7_9ACTO</name>
<keyword evidence="2 5" id="KW-0479">Metal-binding</keyword>
<keyword evidence="3 5" id="KW-0862">Zinc</keyword>
<evidence type="ECO:0000259" key="7">
    <source>
        <dbReference type="Pfam" id="PF08240"/>
    </source>
</evidence>
<dbReference type="SUPFAM" id="SSF51735">
    <property type="entry name" value="NAD(P)-binding Rossmann-fold domains"/>
    <property type="match status" value="1"/>
</dbReference>
<dbReference type="InterPro" id="IPR036291">
    <property type="entry name" value="NAD(P)-bd_dom_sf"/>
</dbReference>
<protein>
    <submittedName>
        <fullName evidence="8">2-desacetyl-2-hydroxyethyl bacteriochlorophyllide A dehydrogenase</fullName>
    </submittedName>
</protein>
<dbReference type="PANTHER" id="PTHR43401:SF2">
    <property type="entry name" value="L-THREONINE 3-DEHYDROGENASE"/>
    <property type="match status" value="1"/>
</dbReference>
<dbReference type="Gene3D" id="3.40.50.720">
    <property type="entry name" value="NAD(P)-binding Rossmann-like Domain"/>
    <property type="match status" value="1"/>
</dbReference>
<dbReference type="RefSeq" id="WP_307634300.1">
    <property type="nucleotide sequence ID" value="NZ_JAUSQL010000001.1"/>
</dbReference>
<feature type="domain" description="Alcohol dehydrogenase-like C-terminal" evidence="6">
    <location>
        <begin position="173"/>
        <end position="289"/>
    </location>
</feature>
<comment type="caution">
    <text evidence="8">The sequence shown here is derived from an EMBL/GenBank/DDBJ whole genome shotgun (WGS) entry which is preliminary data.</text>
</comment>
<evidence type="ECO:0000313" key="8">
    <source>
        <dbReference type="EMBL" id="MDP9831601.1"/>
    </source>
</evidence>
<feature type="domain" description="Alcohol dehydrogenase-like N-terminal" evidence="7">
    <location>
        <begin position="24"/>
        <end position="133"/>
    </location>
</feature>
<evidence type="ECO:0000256" key="1">
    <source>
        <dbReference type="ARBA" id="ARBA00001947"/>
    </source>
</evidence>
<evidence type="ECO:0000256" key="4">
    <source>
        <dbReference type="ARBA" id="ARBA00023002"/>
    </source>
</evidence>
<proteinExistence type="inferred from homology"/>
<dbReference type="SUPFAM" id="SSF50129">
    <property type="entry name" value="GroES-like"/>
    <property type="match status" value="1"/>
</dbReference>
<sequence>MKAIRFDTKQCASVVDIPKPEPASGNVVIRVTSAGVCGSDISALTGTHLFRVPPLISGHEGGGVIEAVGADIEHISVADRVVIDPQRPCGSCDYCARGDYHLCATKTMLGVAQWDGCFAEFVEVPAYCCIPAPANVGDEYLALAEPIAVAAHAVRQLGARRFNRTLVLGGGTIGSLITRVLSDKGADVTVSEPREFLAEKLISLGANRVVIPEDLAEFKYDAIFIAAGVPALIEVAMAHLAPGGAIVQVAVFKNPVELHVGELQVREQALLGTAMYTKEDFKTALDLLSRYPNIPEILVSKIVDLETAAKKITEMGKHGPGNTLKLLMKP</sequence>
<gene>
    <name evidence="8" type="ORF">J2S45_000280</name>
</gene>
<evidence type="ECO:0000256" key="2">
    <source>
        <dbReference type="ARBA" id="ARBA00022723"/>
    </source>
</evidence>
<evidence type="ECO:0000256" key="5">
    <source>
        <dbReference type="RuleBase" id="RU361277"/>
    </source>
</evidence>
<organism evidence="8 9">
    <name type="scientific">Trueperella abortisuis</name>
    <dbReference type="NCBI Taxonomy" id="445930"/>
    <lineage>
        <taxon>Bacteria</taxon>
        <taxon>Bacillati</taxon>
        <taxon>Actinomycetota</taxon>
        <taxon>Actinomycetes</taxon>
        <taxon>Actinomycetales</taxon>
        <taxon>Actinomycetaceae</taxon>
        <taxon>Trueperella</taxon>
    </lineage>
</organism>
<comment type="similarity">
    <text evidence="5">Belongs to the zinc-containing alcohol dehydrogenase family.</text>
</comment>
<evidence type="ECO:0000259" key="6">
    <source>
        <dbReference type="Pfam" id="PF00107"/>
    </source>
</evidence>
<dbReference type="EMBL" id="JAUSQL010000001">
    <property type="protein sequence ID" value="MDP9831601.1"/>
    <property type="molecule type" value="Genomic_DNA"/>
</dbReference>
<dbReference type="InterPro" id="IPR050129">
    <property type="entry name" value="Zn_alcohol_dh"/>
</dbReference>
<reference evidence="8 9" key="1">
    <citation type="submission" date="2023-07" db="EMBL/GenBank/DDBJ databases">
        <title>Sequencing the genomes of 1000 actinobacteria strains.</title>
        <authorList>
            <person name="Klenk H.-P."/>
        </authorList>
    </citation>
    <scope>NUCLEOTIDE SEQUENCE [LARGE SCALE GENOMIC DNA]</scope>
    <source>
        <strain evidence="8 9">DSM 19515</strain>
    </source>
</reference>
<evidence type="ECO:0000313" key="9">
    <source>
        <dbReference type="Proteomes" id="UP001230145"/>
    </source>
</evidence>
<dbReference type="InterPro" id="IPR011032">
    <property type="entry name" value="GroES-like_sf"/>
</dbReference>
<evidence type="ECO:0000256" key="3">
    <source>
        <dbReference type="ARBA" id="ARBA00022833"/>
    </source>
</evidence>
<dbReference type="InterPro" id="IPR013154">
    <property type="entry name" value="ADH-like_N"/>
</dbReference>
<dbReference type="Pfam" id="PF08240">
    <property type="entry name" value="ADH_N"/>
    <property type="match status" value="1"/>
</dbReference>
<keyword evidence="4" id="KW-0560">Oxidoreductase</keyword>
<accession>A0ABT9PGI7</accession>
<dbReference type="Gene3D" id="3.90.180.10">
    <property type="entry name" value="Medium-chain alcohol dehydrogenases, catalytic domain"/>
    <property type="match status" value="1"/>
</dbReference>
<comment type="cofactor">
    <cofactor evidence="1 5">
        <name>Zn(2+)</name>
        <dbReference type="ChEBI" id="CHEBI:29105"/>
    </cofactor>
</comment>